<proteinExistence type="predicted"/>
<keyword evidence="2" id="KW-1185">Reference proteome</keyword>
<organism evidence="1 2">
    <name type="scientific">Leeuwenhoekiella polynyae</name>
    <dbReference type="NCBI Taxonomy" id="1550906"/>
    <lineage>
        <taxon>Bacteria</taxon>
        <taxon>Pseudomonadati</taxon>
        <taxon>Bacteroidota</taxon>
        <taxon>Flavobacteriia</taxon>
        <taxon>Flavobacteriales</taxon>
        <taxon>Flavobacteriaceae</taxon>
        <taxon>Leeuwenhoekiella</taxon>
    </lineage>
</organism>
<evidence type="ECO:0008006" key="3">
    <source>
        <dbReference type="Google" id="ProtNLM"/>
    </source>
</evidence>
<dbReference type="EMBL" id="QOVK01000001">
    <property type="protein sequence ID" value="RXG26154.1"/>
    <property type="molecule type" value="Genomic_DNA"/>
</dbReference>
<evidence type="ECO:0000313" key="2">
    <source>
        <dbReference type="Proteomes" id="UP000289859"/>
    </source>
</evidence>
<gene>
    <name evidence="1" type="ORF">DSM02_147</name>
</gene>
<reference evidence="1 2" key="1">
    <citation type="submission" date="2018-07" db="EMBL/GenBank/DDBJ databases">
        <title>Leeuwenhoekiella genomics.</title>
        <authorList>
            <person name="Tahon G."/>
            <person name="Willems A."/>
        </authorList>
    </citation>
    <scope>NUCLEOTIDE SEQUENCE [LARGE SCALE GENOMIC DNA]</scope>
    <source>
        <strain evidence="1 2">LMG 29608</strain>
    </source>
</reference>
<accession>A0A4V1KRU7</accession>
<dbReference type="AlphaFoldDB" id="A0A4V1KRU7"/>
<dbReference type="Proteomes" id="UP000289859">
    <property type="component" value="Unassembled WGS sequence"/>
</dbReference>
<sequence>MVKSSIECYPKFDEPFKIIPFTKEFNDYRTGTRKKEYRARKHVCMDCPIRSSCLGKSAKEKKFSVTYYQAEYQRNIARVDPDSCRDSRQVYERQTAKHGRTCFWNANAVCGIKEDKYHRTKTSQQVYATLRHCLQPQKIPQIHSKPSKKRSRNAQLVF</sequence>
<name>A0A4V1KRU7_9FLAO</name>
<protein>
    <recommendedName>
        <fullName evidence="3">Transposase DDE domain-containing protein</fullName>
    </recommendedName>
</protein>
<evidence type="ECO:0000313" key="1">
    <source>
        <dbReference type="EMBL" id="RXG26154.1"/>
    </source>
</evidence>
<comment type="caution">
    <text evidence="1">The sequence shown here is derived from an EMBL/GenBank/DDBJ whole genome shotgun (WGS) entry which is preliminary data.</text>
</comment>